<dbReference type="EMBL" id="JAKIKS010000039">
    <property type="protein sequence ID" value="MCL1125076.1"/>
    <property type="molecule type" value="Genomic_DNA"/>
</dbReference>
<dbReference type="CDD" id="cd00143">
    <property type="entry name" value="PP2Cc"/>
    <property type="match status" value="1"/>
</dbReference>
<dbReference type="SMART" id="SM00220">
    <property type="entry name" value="S_TKc"/>
    <property type="match status" value="1"/>
</dbReference>
<name>A0ABT0LD33_9GAMM</name>
<dbReference type="Gene3D" id="3.60.40.10">
    <property type="entry name" value="PPM-type phosphatase domain"/>
    <property type="match status" value="1"/>
</dbReference>
<dbReference type="Pfam" id="PF13672">
    <property type="entry name" value="PP2C_2"/>
    <property type="match status" value="1"/>
</dbReference>
<evidence type="ECO:0000256" key="6">
    <source>
        <dbReference type="SAM" id="Phobius"/>
    </source>
</evidence>
<dbReference type="InterPro" id="IPR011009">
    <property type="entry name" value="Kinase-like_dom_sf"/>
</dbReference>
<organism evidence="9 10">
    <name type="scientific">Shewanella surugensis</name>
    <dbReference type="NCBI Taxonomy" id="212020"/>
    <lineage>
        <taxon>Bacteria</taxon>
        <taxon>Pseudomonadati</taxon>
        <taxon>Pseudomonadota</taxon>
        <taxon>Gammaproteobacteria</taxon>
        <taxon>Alteromonadales</taxon>
        <taxon>Shewanellaceae</taxon>
        <taxon>Shewanella</taxon>
    </lineage>
</organism>
<keyword evidence="6" id="KW-0472">Membrane</keyword>
<keyword evidence="3" id="KW-0547">Nucleotide-binding</keyword>
<keyword evidence="4 9" id="KW-0418">Kinase</keyword>
<sequence>MKSTSLKLVDAPAGSAMISPLKPKLHVNVGGKSRAGLRLENQDAFAVRHPKNHHAIVCKGITACIADGVSCSDNGQQASQLSVTQFITDYYATPDTWSVKQSASRVLRSLNDWLYHHSQLAYLRHNGFVTTLSSVIIKSNRAHIFHVGDTRIYRFRQGALTLITRDHCHKPFNKGNFLTRALGIDSHLEIDYQELNIRCDDVFILTSDGVHQWVCELELTALLKAASTGLESTADKVLQHAMQKGSDDNLTCLLLKVTSLPLTGIDELNETGLKQIFPPALAVGHRIDHFKVLNILHSGSRSHVYLVEDNTNKQVFTLKAPSLNYSDDIYYLQAFIREQWVGERANSSGLMSIYPHKSRFLYHLCEYVEGETLRQWMYDHPKPSLQLVRKLLIEMVTSVRALQRLGVIHRDLKPENFMMNEAQKLVLIDYGAVQIDSLEDMELEAQEKIPLGALEYMSPEYLNKHIAKHQSDIFSMGVMIYEMLTQYLPYQHNLTSGINKIPKKDWRYISIQQYRPDIPLWIDLVIRKACHPDIEQRYQAMSEFIADLSTPNPALVDKHYFAALIEDDPLRLWRILTFILLLLLIIQSLHFMR</sequence>
<dbReference type="InterPro" id="IPR008271">
    <property type="entry name" value="Ser/Thr_kinase_AS"/>
</dbReference>
<dbReference type="PANTHER" id="PTHR24351">
    <property type="entry name" value="RIBOSOMAL PROTEIN S6 KINASE"/>
    <property type="match status" value="1"/>
</dbReference>
<feature type="domain" description="PPM-type phosphatase" evidence="8">
    <location>
        <begin position="28"/>
        <end position="257"/>
    </location>
</feature>
<dbReference type="GO" id="GO:0016301">
    <property type="term" value="F:kinase activity"/>
    <property type="evidence" value="ECO:0007669"/>
    <property type="project" value="UniProtKB-KW"/>
</dbReference>
<dbReference type="Gene3D" id="1.10.510.10">
    <property type="entry name" value="Transferase(Phosphotransferase) domain 1"/>
    <property type="match status" value="1"/>
</dbReference>
<evidence type="ECO:0000256" key="4">
    <source>
        <dbReference type="ARBA" id="ARBA00022777"/>
    </source>
</evidence>
<dbReference type="SMART" id="SM00332">
    <property type="entry name" value="PP2Cc"/>
    <property type="match status" value="1"/>
</dbReference>
<dbReference type="PROSITE" id="PS50011">
    <property type="entry name" value="PROTEIN_KINASE_DOM"/>
    <property type="match status" value="1"/>
</dbReference>
<dbReference type="PROSITE" id="PS00108">
    <property type="entry name" value="PROTEIN_KINASE_ST"/>
    <property type="match status" value="1"/>
</dbReference>
<dbReference type="Proteomes" id="UP001203423">
    <property type="component" value="Unassembled WGS sequence"/>
</dbReference>
<dbReference type="SUPFAM" id="SSF56112">
    <property type="entry name" value="Protein kinase-like (PK-like)"/>
    <property type="match status" value="1"/>
</dbReference>
<evidence type="ECO:0000256" key="5">
    <source>
        <dbReference type="ARBA" id="ARBA00022840"/>
    </source>
</evidence>
<accession>A0ABT0LD33</accession>
<gene>
    <name evidence="9" type="ORF">L2764_11470</name>
</gene>
<dbReference type="RefSeq" id="WP_248940354.1">
    <property type="nucleotide sequence ID" value="NZ_JAKIKS010000039.1"/>
</dbReference>
<dbReference type="CDD" id="cd14014">
    <property type="entry name" value="STKc_PknB_like"/>
    <property type="match status" value="1"/>
</dbReference>
<evidence type="ECO:0000256" key="2">
    <source>
        <dbReference type="ARBA" id="ARBA00022679"/>
    </source>
</evidence>
<reference evidence="9 10" key="1">
    <citation type="submission" date="2022-01" db="EMBL/GenBank/DDBJ databases">
        <title>Whole genome-based taxonomy of the Shewanellaceae.</title>
        <authorList>
            <person name="Martin-Rodriguez A.J."/>
        </authorList>
    </citation>
    <scope>NUCLEOTIDE SEQUENCE [LARGE SCALE GENOMIC DNA]</scope>
    <source>
        <strain evidence="9 10">DSM 17177</strain>
    </source>
</reference>
<dbReference type="InterPro" id="IPR036457">
    <property type="entry name" value="PPM-type-like_dom_sf"/>
</dbReference>
<comment type="caution">
    <text evidence="9">The sequence shown here is derived from an EMBL/GenBank/DDBJ whole genome shotgun (WGS) entry which is preliminary data.</text>
</comment>
<evidence type="ECO:0000256" key="3">
    <source>
        <dbReference type="ARBA" id="ARBA00022741"/>
    </source>
</evidence>
<dbReference type="Pfam" id="PF00069">
    <property type="entry name" value="Pkinase"/>
    <property type="match status" value="1"/>
</dbReference>
<evidence type="ECO:0000259" key="7">
    <source>
        <dbReference type="PROSITE" id="PS50011"/>
    </source>
</evidence>
<dbReference type="SMART" id="SM00331">
    <property type="entry name" value="PP2C_SIG"/>
    <property type="match status" value="1"/>
</dbReference>
<feature type="transmembrane region" description="Helical" evidence="6">
    <location>
        <begin position="572"/>
        <end position="592"/>
    </location>
</feature>
<evidence type="ECO:0000259" key="8">
    <source>
        <dbReference type="PROSITE" id="PS51746"/>
    </source>
</evidence>
<protein>
    <submittedName>
        <fullName evidence="9">Bifunctional protein-serine/threonine kinase/phosphatase</fullName>
    </submittedName>
</protein>
<dbReference type="SUPFAM" id="SSF81606">
    <property type="entry name" value="PP2C-like"/>
    <property type="match status" value="1"/>
</dbReference>
<keyword evidence="6" id="KW-1133">Transmembrane helix</keyword>
<proteinExistence type="predicted"/>
<keyword evidence="5" id="KW-0067">ATP-binding</keyword>
<evidence type="ECO:0000256" key="1">
    <source>
        <dbReference type="ARBA" id="ARBA00022527"/>
    </source>
</evidence>
<evidence type="ECO:0000313" key="10">
    <source>
        <dbReference type="Proteomes" id="UP001203423"/>
    </source>
</evidence>
<evidence type="ECO:0000313" key="9">
    <source>
        <dbReference type="EMBL" id="MCL1125076.1"/>
    </source>
</evidence>
<keyword evidence="6" id="KW-0812">Transmembrane</keyword>
<dbReference type="InterPro" id="IPR001932">
    <property type="entry name" value="PPM-type_phosphatase-like_dom"/>
</dbReference>
<feature type="domain" description="Protein kinase" evidence="7">
    <location>
        <begin position="290"/>
        <end position="555"/>
    </location>
</feature>
<dbReference type="InterPro" id="IPR000719">
    <property type="entry name" value="Prot_kinase_dom"/>
</dbReference>
<dbReference type="PROSITE" id="PS51746">
    <property type="entry name" value="PPM_2"/>
    <property type="match status" value="1"/>
</dbReference>
<keyword evidence="10" id="KW-1185">Reference proteome</keyword>
<keyword evidence="2" id="KW-0808">Transferase</keyword>
<keyword evidence="1" id="KW-0723">Serine/threonine-protein kinase</keyword>